<dbReference type="PANTHER" id="PTHR11733:SF133">
    <property type="entry name" value="PHOSPHATE-REGULATING NEUTRAL ENDOPEPTIDASE PHEX"/>
    <property type="match status" value="1"/>
</dbReference>
<evidence type="ECO:0000313" key="3">
    <source>
        <dbReference type="Proteomes" id="UP000051574"/>
    </source>
</evidence>
<dbReference type="SUPFAM" id="SSF55486">
    <property type="entry name" value="Metalloproteases ('zincins'), catalytic domain"/>
    <property type="match status" value="1"/>
</dbReference>
<name>A0A0T6B433_9SCAR</name>
<dbReference type="InterPro" id="IPR018497">
    <property type="entry name" value="Peptidase_M13_C"/>
</dbReference>
<dbReference type="Proteomes" id="UP000051574">
    <property type="component" value="Unassembled WGS sequence"/>
</dbReference>
<comment type="caution">
    <text evidence="2">The sequence shown here is derived from an EMBL/GenBank/DDBJ whole genome shotgun (WGS) entry which is preliminary data.</text>
</comment>
<dbReference type="InterPro" id="IPR000718">
    <property type="entry name" value="Peptidase_M13"/>
</dbReference>
<dbReference type="EMBL" id="LJIG01016004">
    <property type="protein sequence ID" value="KRT81902.1"/>
    <property type="molecule type" value="Genomic_DNA"/>
</dbReference>
<reference evidence="2 3" key="1">
    <citation type="submission" date="2015-09" db="EMBL/GenBank/DDBJ databases">
        <title>Draft genome of the scarab beetle Oryctes borbonicus.</title>
        <authorList>
            <person name="Meyer J.M."/>
            <person name="Markov G.V."/>
            <person name="Baskaran P."/>
            <person name="Herrmann M."/>
            <person name="Sommer R.J."/>
            <person name="Roedelsperger C."/>
        </authorList>
    </citation>
    <scope>NUCLEOTIDE SEQUENCE [LARGE SCALE GENOMIC DNA]</scope>
    <source>
        <strain evidence="2">OB123</strain>
        <tissue evidence="2">Whole animal</tissue>
    </source>
</reference>
<gene>
    <name evidence="2" type="ORF">AMK59_5234</name>
</gene>
<keyword evidence="3" id="KW-1185">Reference proteome</keyword>
<evidence type="ECO:0000259" key="1">
    <source>
        <dbReference type="Pfam" id="PF01431"/>
    </source>
</evidence>
<dbReference type="PANTHER" id="PTHR11733">
    <property type="entry name" value="ZINC METALLOPROTEASE FAMILY M13 NEPRILYSIN-RELATED"/>
    <property type="match status" value="1"/>
</dbReference>
<dbReference type="Pfam" id="PF01431">
    <property type="entry name" value="Peptidase_M13"/>
    <property type="match status" value="1"/>
</dbReference>
<sequence>HYNSYNIDGQQTMVENIADNVGLELSFRAYRRNKRLSRLEDQQFFISYAHMWCEILGSGDEFLIHQEHAPVQARVQGAVSNNLYFHQAFSCNLNSKREKCSLW</sequence>
<evidence type="ECO:0000313" key="2">
    <source>
        <dbReference type="EMBL" id="KRT81902.1"/>
    </source>
</evidence>
<dbReference type="GO" id="GO:0004222">
    <property type="term" value="F:metalloendopeptidase activity"/>
    <property type="evidence" value="ECO:0007669"/>
    <property type="project" value="InterPro"/>
</dbReference>
<accession>A0A0T6B433</accession>
<dbReference type="InterPro" id="IPR024079">
    <property type="entry name" value="MetalloPept_cat_dom_sf"/>
</dbReference>
<dbReference type="OrthoDB" id="6776506at2759"/>
<feature type="domain" description="Peptidase M13 C-terminal" evidence="1">
    <location>
        <begin position="6"/>
        <end position="96"/>
    </location>
</feature>
<dbReference type="GO" id="GO:0005886">
    <property type="term" value="C:plasma membrane"/>
    <property type="evidence" value="ECO:0007669"/>
    <property type="project" value="TreeGrafter"/>
</dbReference>
<organism evidence="2 3">
    <name type="scientific">Oryctes borbonicus</name>
    <dbReference type="NCBI Taxonomy" id="1629725"/>
    <lineage>
        <taxon>Eukaryota</taxon>
        <taxon>Metazoa</taxon>
        <taxon>Ecdysozoa</taxon>
        <taxon>Arthropoda</taxon>
        <taxon>Hexapoda</taxon>
        <taxon>Insecta</taxon>
        <taxon>Pterygota</taxon>
        <taxon>Neoptera</taxon>
        <taxon>Endopterygota</taxon>
        <taxon>Coleoptera</taxon>
        <taxon>Polyphaga</taxon>
        <taxon>Scarabaeiformia</taxon>
        <taxon>Scarabaeidae</taxon>
        <taxon>Dynastinae</taxon>
        <taxon>Oryctes</taxon>
    </lineage>
</organism>
<protein>
    <submittedName>
        <fullName evidence="2">Peptidase</fullName>
    </submittedName>
</protein>
<dbReference type="PROSITE" id="PS51885">
    <property type="entry name" value="NEPRILYSIN"/>
    <property type="match status" value="1"/>
</dbReference>
<feature type="non-terminal residue" evidence="2">
    <location>
        <position position="1"/>
    </location>
</feature>
<dbReference type="Gene3D" id="3.40.390.10">
    <property type="entry name" value="Collagenase (Catalytic Domain)"/>
    <property type="match status" value="1"/>
</dbReference>
<proteinExistence type="predicted"/>
<dbReference type="GO" id="GO:0016485">
    <property type="term" value="P:protein processing"/>
    <property type="evidence" value="ECO:0007669"/>
    <property type="project" value="TreeGrafter"/>
</dbReference>
<dbReference type="AlphaFoldDB" id="A0A0T6B433"/>